<protein>
    <submittedName>
        <fullName evidence="3">Histidine triad (HIT) protein</fullName>
    </submittedName>
</protein>
<dbReference type="Gene3D" id="3.30.428.10">
    <property type="entry name" value="HIT-like"/>
    <property type="match status" value="1"/>
</dbReference>
<comment type="caution">
    <text evidence="1">Lacks conserved residue(s) required for the propagation of feature annotation.</text>
</comment>
<proteinExistence type="predicted"/>
<reference evidence="3 4" key="1">
    <citation type="journal article" date="2015" name="Nature">
        <title>rRNA introns, odd ribosomes, and small enigmatic genomes across a large radiation of phyla.</title>
        <authorList>
            <person name="Brown C.T."/>
            <person name="Hug L.A."/>
            <person name="Thomas B.C."/>
            <person name="Sharon I."/>
            <person name="Castelle C.J."/>
            <person name="Singh A."/>
            <person name="Wilkins M.J."/>
            <person name="Williams K.H."/>
            <person name="Banfield J.F."/>
        </authorList>
    </citation>
    <scope>NUCLEOTIDE SEQUENCE [LARGE SCALE GENOMIC DNA]</scope>
</reference>
<dbReference type="EMBL" id="LBPY01000006">
    <property type="protein sequence ID" value="KKP66500.1"/>
    <property type="molecule type" value="Genomic_DNA"/>
</dbReference>
<evidence type="ECO:0000259" key="2">
    <source>
        <dbReference type="PROSITE" id="PS51084"/>
    </source>
</evidence>
<evidence type="ECO:0000256" key="1">
    <source>
        <dbReference type="PROSITE-ProRule" id="PRU00464"/>
    </source>
</evidence>
<dbReference type="InterPro" id="IPR011146">
    <property type="entry name" value="HIT-like"/>
</dbReference>
<name>A0A0G0DU05_9BACT</name>
<dbReference type="PROSITE" id="PS51084">
    <property type="entry name" value="HIT_2"/>
    <property type="match status" value="1"/>
</dbReference>
<dbReference type="GO" id="GO:0003824">
    <property type="term" value="F:catalytic activity"/>
    <property type="evidence" value="ECO:0007669"/>
    <property type="project" value="InterPro"/>
</dbReference>
<evidence type="ECO:0000313" key="4">
    <source>
        <dbReference type="Proteomes" id="UP000034952"/>
    </source>
</evidence>
<comment type="caution">
    <text evidence="3">The sequence shown here is derived from an EMBL/GenBank/DDBJ whole genome shotgun (WGS) entry which is preliminary data.</text>
</comment>
<feature type="domain" description="HIT" evidence="2">
    <location>
        <begin position="14"/>
        <end position="123"/>
    </location>
</feature>
<accession>A0A0G0DU05</accession>
<dbReference type="GO" id="GO:0009117">
    <property type="term" value="P:nucleotide metabolic process"/>
    <property type="evidence" value="ECO:0007669"/>
    <property type="project" value="TreeGrafter"/>
</dbReference>
<dbReference type="PANTHER" id="PTHR46648">
    <property type="entry name" value="HIT FAMILY PROTEIN 1"/>
    <property type="match status" value="1"/>
</dbReference>
<dbReference type="PANTHER" id="PTHR46648:SF1">
    <property type="entry name" value="ADENOSINE 5'-MONOPHOSPHORAMIDASE HNT1"/>
    <property type="match status" value="1"/>
</dbReference>
<sequence length="169" mass="19057">MTKYEAKTKDNKCVFCEIVEGRFQTPGIFWEDDNFMAFLSIDPNTEGFSVVIPKKHFDGDVLKMPNEELSLLTLASKKVAQILENFYKDVGRVGIIMEGMGVNHAHVKLSPMHGTEKLKDGTWTQALSPKDVWFDKYEGYLSSAGGPMADFNKLKELAENIKNSTKNDK</sequence>
<dbReference type="PATRIC" id="fig|1618761.3.peg.355"/>
<dbReference type="InterPro" id="IPR001310">
    <property type="entry name" value="Histidine_triad_HIT"/>
</dbReference>
<dbReference type="AlphaFoldDB" id="A0A0G0DU05"/>
<evidence type="ECO:0000313" key="3">
    <source>
        <dbReference type="EMBL" id="KKP66500.1"/>
    </source>
</evidence>
<gene>
    <name evidence="3" type="ORF">UR64_C0006G0027</name>
</gene>
<organism evidence="3 4">
    <name type="scientific">Candidatus Nomurabacteria bacterium GW2011_GWE1_35_16</name>
    <dbReference type="NCBI Taxonomy" id="1618761"/>
    <lineage>
        <taxon>Bacteria</taxon>
        <taxon>Candidatus Nomuraibacteriota</taxon>
    </lineage>
</organism>
<dbReference type="Proteomes" id="UP000034952">
    <property type="component" value="Unassembled WGS sequence"/>
</dbReference>
<dbReference type="Pfam" id="PF01230">
    <property type="entry name" value="HIT"/>
    <property type="match status" value="1"/>
</dbReference>
<dbReference type="SUPFAM" id="SSF54197">
    <property type="entry name" value="HIT-like"/>
    <property type="match status" value="1"/>
</dbReference>
<dbReference type="InterPro" id="IPR036265">
    <property type="entry name" value="HIT-like_sf"/>
</dbReference>